<keyword evidence="3" id="KW-0998">Cell outer membrane</keyword>
<gene>
    <name evidence="4" type="ORF">GRI43_07840</name>
</gene>
<dbReference type="GO" id="GO:0009279">
    <property type="term" value="C:cell outer membrane"/>
    <property type="evidence" value="ECO:0007669"/>
    <property type="project" value="UniProtKB-SubCell"/>
</dbReference>
<dbReference type="Pfam" id="PF09694">
    <property type="entry name" value="Gcw_chp"/>
    <property type="match status" value="1"/>
</dbReference>
<comment type="caution">
    <text evidence="4">The sequence shown here is derived from an EMBL/GenBank/DDBJ whole genome shotgun (WGS) entry which is preliminary data.</text>
</comment>
<organism evidence="4 5">
    <name type="scientific">Pontixanthobacter luteolus</name>
    <dbReference type="NCBI Taxonomy" id="295089"/>
    <lineage>
        <taxon>Bacteria</taxon>
        <taxon>Pseudomonadati</taxon>
        <taxon>Pseudomonadota</taxon>
        <taxon>Alphaproteobacteria</taxon>
        <taxon>Sphingomonadales</taxon>
        <taxon>Erythrobacteraceae</taxon>
        <taxon>Pontixanthobacter</taxon>
    </lineage>
</organism>
<comment type="subcellular location">
    <subcellularLocation>
        <location evidence="1">Cell outer membrane</location>
    </subcellularLocation>
</comment>
<evidence type="ECO:0008006" key="6">
    <source>
        <dbReference type="Google" id="ProtNLM"/>
    </source>
</evidence>
<dbReference type="InterPro" id="IPR010239">
    <property type="entry name" value="CHP02001"/>
</dbReference>
<dbReference type="OrthoDB" id="9793561at2"/>
<protein>
    <recommendedName>
        <fullName evidence="6">Porin</fullName>
    </recommendedName>
</protein>
<evidence type="ECO:0000256" key="3">
    <source>
        <dbReference type="ARBA" id="ARBA00023237"/>
    </source>
</evidence>
<evidence type="ECO:0000256" key="1">
    <source>
        <dbReference type="ARBA" id="ARBA00004442"/>
    </source>
</evidence>
<reference evidence="4 5" key="1">
    <citation type="submission" date="2019-12" db="EMBL/GenBank/DDBJ databases">
        <title>Genomic-based taxomic classification of the family Erythrobacteraceae.</title>
        <authorList>
            <person name="Xu L."/>
        </authorList>
    </citation>
    <scope>NUCLEOTIDE SEQUENCE [LARGE SCALE GENOMIC DNA]</scope>
    <source>
        <strain evidence="4 5">SW-109</strain>
    </source>
</reference>
<keyword evidence="5" id="KW-1185">Reference proteome</keyword>
<sequence length="241" mass="25579">MPELTAQEVVRISQDVNFEKESKVGGESGLELSGNVALVSDYRFRGVSFSDGDIALQGGIDLGHSSGFYVGTWASTISGGSAFGELELDVYGGWNGDVAEGLTFDVGLLYYIYPTGDIPGVDTDYFEPYASISTTLGPVSATLGAAYAWDQDSLGNSDNIYVYTDFEVGIPDTPVSLSAHLGYTDGVFSTDTDGTSFDWGLGASYAVTDSLSLGVNYVDTQGPSFEDFTDAGFFFTLSYSM</sequence>
<dbReference type="EMBL" id="WTYP01000001">
    <property type="protein sequence ID" value="MXP47302.1"/>
    <property type="molecule type" value="Genomic_DNA"/>
</dbReference>
<evidence type="ECO:0000313" key="5">
    <source>
        <dbReference type="Proteomes" id="UP000471435"/>
    </source>
</evidence>
<evidence type="ECO:0000313" key="4">
    <source>
        <dbReference type="EMBL" id="MXP47302.1"/>
    </source>
</evidence>
<proteinExistence type="predicted"/>
<dbReference type="InterPro" id="IPR036942">
    <property type="entry name" value="Beta-barrel_TonB_sf"/>
</dbReference>
<dbReference type="Proteomes" id="UP000471435">
    <property type="component" value="Unassembled WGS sequence"/>
</dbReference>
<dbReference type="NCBIfam" id="TIGR02001">
    <property type="entry name" value="gcw_chp"/>
    <property type="match status" value="1"/>
</dbReference>
<dbReference type="Gene3D" id="2.40.170.20">
    <property type="entry name" value="TonB-dependent receptor, beta-barrel domain"/>
    <property type="match status" value="1"/>
</dbReference>
<evidence type="ECO:0000256" key="2">
    <source>
        <dbReference type="ARBA" id="ARBA00023136"/>
    </source>
</evidence>
<dbReference type="AlphaFoldDB" id="A0A6I4V5T4"/>
<keyword evidence="2" id="KW-0472">Membrane</keyword>
<accession>A0A6I4V5T4</accession>
<name>A0A6I4V5T4_9SPHN</name>